<dbReference type="RefSeq" id="WP_353398007.1">
    <property type="nucleotide sequence ID" value="NZ_BAABWU010000003.1"/>
</dbReference>
<dbReference type="PANTHER" id="PTHR30086:SF20">
    <property type="entry name" value="ARGININE EXPORTER PROTEIN ARGO-RELATED"/>
    <property type="match status" value="1"/>
</dbReference>
<feature type="transmembrane region" description="Helical" evidence="6">
    <location>
        <begin position="40"/>
        <end position="66"/>
    </location>
</feature>
<keyword evidence="5 6" id="KW-0472">Membrane</keyword>
<keyword evidence="2" id="KW-1003">Cell membrane</keyword>
<keyword evidence="3 6" id="KW-0812">Transmembrane</keyword>
<proteinExistence type="predicted"/>
<organism evidence="7 8">
    <name type="scientific">Pseudophaeobacter arcticus</name>
    <dbReference type="NCBI Taxonomy" id="385492"/>
    <lineage>
        <taxon>Bacteria</taxon>
        <taxon>Pseudomonadati</taxon>
        <taxon>Pseudomonadota</taxon>
        <taxon>Alphaproteobacteria</taxon>
        <taxon>Rhodobacterales</taxon>
        <taxon>Paracoccaceae</taxon>
        <taxon>Pseudophaeobacter</taxon>
    </lineage>
</organism>
<evidence type="ECO:0000256" key="6">
    <source>
        <dbReference type="SAM" id="Phobius"/>
    </source>
</evidence>
<evidence type="ECO:0000313" key="7">
    <source>
        <dbReference type="EMBL" id="GAA6195799.1"/>
    </source>
</evidence>
<dbReference type="Pfam" id="PF01810">
    <property type="entry name" value="LysE"/>
    <property type="match status" value="1"/>
</dbReference>
<dbReference type="PIRSF" id="PIRSF006324">
    <property type="entry name" value="LeuE"/>
    <property type="match status" value="1"/>
</dbReference>
<reference evidence="7 8" key="1">
    <citation type="submission" date="2024-04" db="EMBL/GenBank/DDBJ databases">
        <title>Draft genome sequence of Pseudophaeobacter arcticus NBRC 116598.</title>
        <authorList>
            <person name="Miyakawa T."/>
            <person name="Kusuya Y."/>
            <person name="Miura T."/>
        </authorList>
    </citation>
    <scope>NUCLEOTIDE SEQUENCE [LARGE SCALE GENOMIC DNA]</scope>
    <source>
        <strain evidence="7 8">SU-CL00105</strain>
    </source>
</reference>
<dbReference type="PANTHER" id="PTHR30086">
    <property type="entry name" value="ARGININE EXPORTER PROTEIN ARGO"/>
    <property type="match status" value="1"/>
</dbReference>
<name>A0ABQ0AIY5_9RHOB</name>
<dbReference type="EMBL" id="BAABWU010000003">
    <property type="protein sequence ID" value="GAA6195799.1"/>
    <property type="molecule type" value="Genomic_DNA"/>
</dbReference>
<evidence type="ECO:0000256" key="5">
    <source>
        <dbReference type="ARBA" id="ARBA00023136"/>
    </source>
</evidence>
<feature type="transmembrane region" description="Helical" evidence="6">
    <location>
        <begin position="185"/>
        <end position="204"/>
    </location>
</feature>
<evidence type="ECO:0000256" key="1">
    <source>
        <dbReference type="ARBA" id="ARBA00004651"/>
    </source>
</evidence>
<evidence type="ECO:0000256" key="4">
    <source>
        <dbReference type="ARBA" id="ARBA00022989"/>
    </source>
</evidence>
<comment type="caution">
    <text evidence="7">The sequence shown here is derived from an EMBL/GenBank/DDBJ whole genome shotgun (WGS) entry which is preliminary data.</text>
</comment>
<dbReference type="InterPro" id="IPR001123">
    <property type="entry name" value="LeuE-type"/>
</dbReference>
<gene>
    <name evidence="7" type="ORF">NBRC116598_12430</name>
</gene>
<evidence type="ECO:0000313" key="8">
    <source>
        <dbReference type="Proteomes" id="UP001441944"/>
    </source>
</evidence>
<feature type="transmembrane region" description="Helical" evidence="6">
    <location>
        <begin position="78"/>
        <end position="96"/>
    </location>
</feature>
<protein>
    <submittedName>
        <fullName evidence="7">LysE family translocator</fullName>
    </submittedName>
</protein>
<keyword evidence="8" id="KW-1185">Reference proteome</keyword>
<comment type="subcellular location">
    <subcellularLocation>
        <location evidence="1">Cell membrane</location>
        <topology evidence="1">Multi-pass membrane protein</topology>
    </subcellularLocation>
</comment>
<feature type="transmembrane region" description="Helical" evidence="6">
    <location>
        <begin position="116"/>
        <end position="137"/>
    </location>
</feature>
<keyword evidence="4 6" id="KW-1133">Transmembrane helix</keyword>
<feature type="transmembrane region" description="Helical" evidence="6">
    <location>
        <begin position="149"/>
        <end position="173"/>
    </location>
</feature>
<dbReference type="Proteomes" id="UP001441944">
    <property type="component" value="Unassembled WGS sequence"/>
</dbReference>
<sequence length="208" mass="21435">MIDPITLLTFVPAALALNLTPGADMMFCLGQGLRSGRRSALAASAGISAGGMVHVALAGLGLGAVVNTMPGLFDVIRWLGVAYLLYLAWGALQAPARAAQPGQPPVPASRAFRAGFWVNLTNPKVILFVLAFVPQFVVPEAGPVLGQFLIYGLVLALGGFVINGLVGVFGSAAGRFLAPTSRAGLWLGRISAGIFAGLALRLALLQKT</sequence>
<evidence type="ECO:0000256" key="3">
    <source>
        <dbReference type="ARBA" id="ARBA00022692"/>
    </source>
</evidence>
<evidence type="ECO:0000256" key="2">
    <source>
        <dbReference type="ARBA" id="ARBA00022475"/>
    </source>
</evidence>
<accession>A0ABQ0AIY5</accession>